<comment type="similarity">
    <text evidence="1 2">Belongs to the RTX toxin acyltransferase family.</text>
</comment>
<dbReference type="Pfam" id="PF02794">
    <property type="entry name" value="HlyC"/>
    <property type="match status" value="1"/>
</dbReference>
<accession>A0ABS2BN62</accession>
<comment type="caution">
    <text evidence="3">The sequence shown here is derived from an EMBL/GenBank/DDBJ whole genome shotgun (WGS) entry which is preliminary data.</text>
</comment>
<dbReference type="Proteomes" id="UP000809431">
    <property type="component" value="Unassembled WGS sequence"/>
</dbReference>
<name>A0ABS2BN62_9NEIS</name>
<evidence type="ECO:0000256" key="2">
    <source>
        <dbReference type="RuleBase" id="RU368102"/>
    </source>
</evidence>
<keyword evidence="2" id="KW-0963">Cytoplasm</keyword>
<comment type="function">
    <text evidence="2">Involved in fatty acylation of protoxin at internal lysine residues, thereby converting it to the active toxin.</text>
</comment>
<keyword evidence="2" id="KW-0808">Transferase</keyword>
<dbReference type="RefSeq" id="WP_203539282.1">
    <property type="nucleotide sequence ID" value="NZ_JAESND010000008.1"/>
</dbReference>
<protein>
    <recommendedName>
        <fullName evidence="2">RTX toxin-activating lysine-acyltransferase</fullName>
        <ecNumber evidence="2">2.3.1.-</ecNumber>
    </recommendedName>
</protein>
<reference evidence="3 4" key="1">
    <citation type="submission" date="2021-01" db="EMBL/GenBank/DDBJ databases">
        <title>Draft Genome Sequence and Polyhydroxyalkanoate Biosynthetic Potential of Jeongeupia naejangsanensis Type Strain DSM 24253.</title>
        <authorList>
            <person name="Turrini P."/>
            <person name="Artuso I."/>
            <person name="Lugli G.A."/>
            <person name="Frangipani E."/>
            <person name="Ventura M."/>
            <person name="Visca P."/>
        </authorList>
    </citation>
    <scope>NUCLEOTIDE SEQUENCE [LARGE SCALE GENOMIC DNA]</scope>
    <source>
        <strain evidence="3 4">DSM 24253</strain>
    </source>
</reference>
<keyword evidence="4" id="KW-1185">Reference proteome</keyword>
<gene>
    <name evidence="3" type="ORF">JMJ54_14545</name>
</gene>
<organism evidence="3 4">
    <name type="scientific">Jeongeupia naejangsanensis</name>
    <dbReference type="NCBI Taxonomy" id="613195"/>
    <lineage>
        <taxon>Bacteria</taxon>
        <taxon>Pseudomonadati</taxon>
        <taxon>Pseudomonadota</taxon>
        <taxon>Betaproteobacteria</taxon>
        <taxon>Neisseriales</taxon>
        <taxon>Chitinibacteraceae</taxon>
        <taxon>Jeongeupia</taxon>
    </lineage>
</organism>
<keyword evidence="2" id="KW-0204">Cytolysis</keyword>
<comment type="subcellular location">
    <subcellularLocation>
        <location evidence="2">Cytoplasm</location>
    </subcellularLocation>
</comment>
<dbReference type="EC" id="2.3.1.-" evidence="2"/>
<dbReference type="InterPro" id="IPR003996">
    <property type="entry name" value="RTX_toxin-activating_protC_bac"/>
</dbReference>
<evidence type="ECO:0000256" key="1">
    <source>
        <dbReference type="ARBA" id="ARBA00005686"/>
    </source>
</evidence>
<evidence type="ECO:0000313" key="4">
    <source>
        <dbReference type="Proteomes" id="UP000809431"/>
    </source>
</evidence>
<sequence>MLQIKFEPDSFEEGISRQVGFAAKIMSENKKYMQFQFAAIPQWIRMPVLHEQCKFFFDGGGDPVGFVTWAMVSEKTLATILRDKDYILHASEWNDGEIIWIMDLCVNRNHFKPVFQYLKTFDFGGRDIYSAKRKIDGSFIRMKKWR</sequence>
<keyword evidence="2" id="KW-0012">Acyltransferase</keyword>
<proteinExistence type="inferred from homology"/>
<dbReference type="EMBL" id="JAESND010000008">
    <property type="protein sequence ID" value="MBM3117052.1"/>
    <property type="molecule type" value="Genomic_DNA"/>
</dbReference>
<evidence type="ECO:0000313" key="3">
    <source>
        <dbReference type="EMBL" id="MBM3117052.1"/>
    </source>
</evidence>